<evidence type="ECO:0000313" key="1">
    <source>
        <dbReference type="EMBL" id="CAG8807882.1"/>
    </source>
</evidence>
<gene>
    <name evidence="1" type="ORF">RPERSI_LOCUS22483</name>
</gene>
<evidence type="ECO:0000313" key="2">
    <source>
        <dbReference type="Proteomes" id="UP000789920"/>
    </source>
</evidence>
<protein>
    <submittedName>
        <fullName evidence="1">34190_t:CDS:1</fullName>
    </submittedName>
</protein>
<sequence length="168" mass="18907">VYVGIVQAIKHIYSQEGIKGFYRGISVSVMQIIPYMGLMFGSYEIFKKSFRNLEEKSLWFSNLKGTEDFFSGALAGMFSKTGIFPLDLLRKRLQIQGPNRSKYIIKNIPAYSSSIYSCIRQIIVAEGFFGLYKGLTPALLKSAPVSATTFFVYGQTKKLLESLHKISS</sequence>
<name>A0ACA9RT74_9GLOM</name>
<organism evidence="1 2">
    <name type="scientific">Racocetra persica</name>
    <dbReference type="NCBI Taxonomy" id="160502"/>
    <lineage>
        <taxon>Eukaryota</taxon>
        <taxon>Fungi</taxon>
        <taxon>Fungi incertae sedis</taxon>
        <taxon>Mucoromycota</taxon>
        <taxon>Glomeromycotina</taxon>
        <taxon>Glomeromycetes</taxon>
        <taxon>Diversisporales</taxon>
        <taxon>Gigasporaceae</taxon>
        <taxon>Racocetra</taxon>
    </lineage>
</organism>
<feature type="non-terminal residue" evidence="1">
    <location>
        <position position="1"/>
    </location>
</feature>
<accession>A0ACA9RT74</accession>
<reference evidence="1" key="1">
    <citation type="submission" date="2021-06" db="EMBL/GenBank/DDBJ databases">
        <authorList>
            <person name="Kallberg Y."/>
            <person name="Tangrot J."/>
            <person name="Rosling A."/>
        </authorList>
    </citation>
    <scope>NUCLEOTIDE SEQUENCE</scope>
    <source>
        <strain evidence="1">MA461A</strain>
    </source>
</reference>
<comment type="caution">
    <text evidence="1">The sequence shown here is derived from an EMBL/GenBank/DDBJ whole genome shotgun (WGS) entry which is preliminary data.</text>
</comment>
<proteinExistence type="predicted"/>
<dbReference type="EMBL" id="CAJVQC010068179">
    <property type="protein sequence ID" value="CAG8807882.1"/>
    <property type="molecule type" value="Genomic_DNA"/>
</dbReference>
<keyword evidence="2" id="KW-1185">Reference proteome</keyword>
<dbReference type="Proteomes" id="UP000789920">
    <property type="component" value="Unassembled WGS sequence"/>
</dbReference>